<feature type="domain" description="EAL" evidence="3">
    <location>
        <begin position="775"/>
        <end position="1030"/>
    </location>
</feature>
<dbReference type="InterPro" id="IPR043128">
    <property type="entry name" value="Rev_trsase/Diguanyl_cyclase"/>
</dbReference>
<feature type="domain" description="PAC" evidence="2">
    <location>
        <begin position="295"/>
        <end position="347"/>
    </location>
</feature>
<dbReference type="NCBIfam" id="TIGR00254">
    <property type="entry name" value="GGDEF"/>
    <property type="match status" value="1"/>
</dbReference>
<dbReference type="Gene3D" id="3.30.450.20">
    <property type="entry name" value="PAS domain"/>
    <property type="match status" value="3"/>
</dbReference>
<dbReference type="InterPro" id="IPR001633">
    <property type="entry name" value="EAL_dom"/>
</dbReference>
<feature type="domain" description="PAS" evidence="1">
    <location>
        <begin position="220"/>
        <end position="257"/>
    </location>
</feature>
<evidence type="ECO:0000313" key="5">
    <source>
        <dbReference type="EMBL" id="SOB95204.1"/>
    </source>
</evidence>
<reference evidence="5 6" key="1">
    <citation type="submission" date="2017-08" db="EMBL/GenBank/DDBJ databases">
        <authorList>
            <person name="de Groot N.N."/>
        </authorList>
    </citation>
    <scope>NUCLEOTIDE SEQUENCE [LARGE SCALE GENOMIC DNA]</scope>
    <source>
        <strain evidence="5 6">USBA 78</strain>
    </source>
</reference>
<protein>
    <submittedName>
        <fullName evidence="5">PAS domain S-box-containing protein/diguanylate cyclase (GGDEF) domain-containing protein</fullName>
    </submittedName>
</protein>
<feature type="domain" description="GGDEF" evidence="4">
    <location>
        <begin position="633"/>
        <end position="766"/>
    </location>
</feature>
<dbReference type="InterPro" id="IPR013767">
    <property type="entry name" value="PAS_fold"/>
</dbReference>
<dbReference type="SMART" id="SM00267">
    <property type="entry name" value="GGDEF"/>
    <property type="match status" value="1"/>
</dbReference>
<dbReference type="InterPro" id="IPR000700">
    <property type="entry name" value="PAS-assoc_C"/>
</dbReference>
<dbReference type="InterPro" id="IPR035965">
    <property type="entry name" value="PAS-like_dom_sf"/>
</dbReference>
<dbReference type="PROSITE" id="PS50883">
    <property type="entry name" value="EAL"/>
    <property type="match status" value="1"/>
</dbReference>
<dbReference type="PANTHER" id="PTHR44757">
    <property type="entry name" value="DIGUANYLATE CYCLASE DGCP"/>
    <property type="match status" value="1"/>
</dbReference>
<feature type="domain" description="PAS" evidence="1">
    <location>
        <begin position="348"/>
        <end position="419"/>
    </location>
</feature>
<dbReference type="InterPro" id="IPR035919">
    <property type="entry name" value="EAL_sf"/>
</dbReference>
<name>A0A285RMV6_9PROT</name>
<dbReference type="PROSITE" id="PS50113">
    <property type="entry name" value="PAC"/>
    <property type="match status" value="3"/>
</dbReference>
<dbReference type="Pfam" id="PF00989">
    <property type="entry name" value="PAS"/>
    <property type="match status" value="2"/>
</dbReference>
<dbReference type="Pfam" id="PF00563">
    <property type="entry name" value="EAL"/>
    <property type="match status" value="1"/>
</dbReference>
<proteinExistence type="predicted"/>
<dbReference type="SUPFAM" id="SSF141868">
    <property type="entry name" value="EAL domain-like"/>
    <property type="match status" value="1"/>
</dbReference>
<dbReference type="AlphaFoldDB" id="A0A285RMV6"/>
<feature type="domain" description="PAS" evidence="1">
    <location>
        <begin position="475"/>
        <end position="516"/>
    </location>
</feature>
<accession>A0A285RMV6</accession>
<dbReference type="Proteomes" id="UP000219068">
    <property type="component" value="Unassembled WGS sequence"/>
</dbReference>
<dbReference type="PROSITE" id="PS50887">
    <property type="entry name" value="GGDEF"/>
    <property type="match status" value="1"/>
</dbReference>
<dbReference type="PANTHER" id="PTHR44757:SF2">
    <property type="entry name" value="BIOFILM ARCHITECTURE MAINTENANCE PROTEIN MBAA"/>
    <property type="match status" value="1"/>
</dbReference>
<dbReference type="CDD" id="cd01949">
    <property type="entry name" value="GGDEF"/>
    <property type="match status" value="1"/>
</dbReference>
<dbReference type="SMART" id="SM00086">
    <property type="entry name" value="PAC"/>
    <property type="match status" value="3"/>
</dbReference>
<organism evidence="5 6">
    <name type="scientific">Thalassospira xiamenensis</name>
    <dbReference type="NCBI Taxonomy" id="220697"/>
    <lineage>
        <taxon>Bacteria</taxon>
        <taxon>Pseudomonadati</taxon>
        <taxon>Pseudomonadota</taxon>
        <taxon>Alphaproteobacteria</taxon>
        <taxon>Rhodospirillales</taxon>
        <taxon>Thalassospiraceae</taxon>
        <taxon>Thalassospira</taxon>
    </lineage>
</organism>
<dbReference type="SUPFAM" id="SSF55073">
    <property type="entry name" value="Nucleotide cyclase"/>
    <property type="match status" value="1"/>
</dbReference>
<evidence type="ECO:0000259" key="2">
    <source>
        <dbReference type="PROSITE" id="PS50113"/>
    </source>
</evidence>
<dbReference type="GO" id="GO:0003824">
    <property type="term" value="F:catalytic activity"/>
    <property type="evidence" value="ECO:0007669"/>
    <property type="project" value="UniProtKB-ARBA"/>
</dbReference>
<dbReference type="PROSITE" id="PS50112">
    <property type="entry name" value="PAS"/>
    <property type="match status" value="3"/>
</dbReference>
<dbReference type="Gene3D" id="3.20.20.450">
    <property type="entry name" value="EAL domain"/>
    <property type="match status" value="1"/>
</dbReference>
<dbReference type="InterPro" id="IPR000014">
    <property type="entry name" value="PAS"/>
</dbReference>
<feature type="domain" description="PAC" evidence="2">
    <location>
        <begin position="549"/>
        <end position="601"/>
    </location>
</feature>
<dbReference type="SMART" id="SM00052">
    <property type="entry name" value="EAL"/>
    <property type="match status" value="1"/>
</dbReference>
<feature type="domain" description="PAC" evidence="2">
    <location>
        <begin position="422"/>
        <end position="474"/>
    </location>
</feature>
<evidence type="ECO:0000259" key="4">
    <source>
        <dbReference type="PROSITE" id="PS50887"/>
    </source>
</evidence>
<dbReference type="SUPFAM" id="SSF55785">
    <property type="entry name" value="PYP-like sensor domain (PAS domain)"/>
    <property type="match status" value="3"/>
</dbReference>
<dbReference type="RefSeq" id="WP_247742088.1">
    <property type="nucleotide sequence ID" value="NZ_OBMM01000001.1"/>
</dbReference>
<evidence type="ECO:0000259" key="3">
    <source>
        <dbReference type="PROSITE" id="PS50883"/>
    </source>
</evidence>
<dbReference type="CDD" id="cd00130">
    <property type="entry name" value="PAS"/>
    <property type="match status" value="3"/>
</dbReference>
<dbReference type="Pfam" id="PF00990">
    <property type="entry name" value="GGDEF"/>
    <property type="match status" value="1"/>
</dbReference>
<dbReference type="SMART" id="SM00091">
    <property type="entry name" value="PAS"/>
    <property type="match status" value="3"/>
</dbReference>
<dbReference type="CDD" id="cd01948">
    <property type="entry name" value="EAL"/>
    <property type="match status" value="1"/>
</dbReference>
<evidence type="ECO:0000259" key="1">
    <source>
        <dbReference type="PROSITE" id="PS50112"/>
    </source>
</evidence>
<dbReference type="NCBIfam" id="TIGR00229">
    <property type="entry name" value="sensory_box"/>
    <property type="match status" value="3"/>
</dbReference>
<evidence type="ECO:0000313" key="6">
    <source>
        <dbReference type="Proteomes" id="UP000219068"/>
    </source>
</evidence>
<dbReference type="EMBL" id="OBMM01000001">
    <property type="protein sequence ID" value="SOB95204.1"/>
    <property type="molecule type" value="Genomic_DNA"/>
</dbReference>
<dbReference type="InterPro" id="IPR052155">
    <property type="entry name" value="Biofilm_reg_signaling"/>
</dbReference>
<dbReference type="Pfam" id="PF13426">
    <property type="entry name" value="PAS_9"/>
    <property type="match status" value="1"/>
</dbReference>
<dbReference type="InterPro" id="IPR000160">
    <property type="entry name" value="GGDEF_dom"/>
</dbReference>
<gene>
    <name evidence="5" type="ORF">SAMN05428964_1011430</name>
</gene>
<dbReference type="FunFam" id="3.30.70.270:FF:000001">
    <property type="entry name" value="Diguanylate cyclase domain protein"/>
    <property type="match status" value="1"/>
</dbReference>
<dbReference type="Gene3D" id="3.30.70.270">
    <property type="match status" value="1"/>
</dbReference>
<dbReference type="InterPro" id="IPR001610">
    <property type="entry name" value="PAC"/>
</dbReference>
<dbReference type="GO" id="GO:0006355">
    <property type="term" value="P:regulation of DNA-templated transcription"/>
    <property type="evidence" value="ECO:0007669"/>
    <property type="project" value="InterPro"/>
</dbReference>
<dbReference type="InterPro" id="IPR029787">
    <property type="entry name" value="Nucleotide_cyclase"/>
</dbReference>
<sequence>MTNKPGMGVIISSNAAGTLAALIGHLRVPSGVYDPIGESLLVNAPWVQTISPDLADDTWQKIDTHPEIARNIREISAEALNAVGYFSRVDHIDGRDVQFFAWQLSFSEQVYVRIIALQDADATTGTGVLISPQPVLVVERDGGLRFSNKAAEQAALEMGLPGALSLTKPTGQRALFEEGEDNGDWDEVRTVHYGQRIYQWQRMPLPTQDAIALFGQERTREESYRRALEHAVHGIIDLAADGTLTSVNEEAATLFGYDNVRELRQAYLTNPEKFYARSEDLRDLRRDLVSGNGIQARDVEMRRQDGSQLWVRINATEIRGEGGSLLGYSVTVTDITKSRQAEYDLRRRQERYRALVQTAGSVILFLDSEGRILEYNRECEWTFGYSWMEAAGQNFFDFLLLPGERDQVRQAIKRLISGEIIKDEVISFRRRDGEVRLLQWNARAHFGEDGDVSGVICIGQDVTEKLSVERALRRAEEKYRGIFENSAEGLYQSRPLGDILSANPAFVSILGYDSADELLVSQAGFSQCYLNPTNRLRLTGKLLRDGAVQGFEAEMRRRDGKIIWVEENARLVRDDKGVPVLIEGSITDITDRKRSEARIQFLAHHDGLTGLPNRTLFQERLAAAVKRGKHEKRSFVLMLFDLDNFKDINDTLGHPIGDLLLQGVGERMRVCLRNEDVVARLGGDEFAVLIHDPGTVEEVTLVAQRLIERVSERFMLDGNEVQASTSVGICMFPQDGRDEKDLFRNVDLALYCSKAEGRNRYHFFEPRLQVEVQERKALERDLSHAIENDELELFYQPIIDIANHKIIGMEALVRWFHPSRGQVSPVDFIPVAERMGIIADVGRWVLNQACKQTRQWVDAGYGELTISVNLSPLELARHEDLIESVGDVLERSRLNPTQLQFEVTESAVMDNPREAAITLGILRNQGIRIAIDDFGTGYSSLAYLKRFPVDKIKIDRSFIIDLDSRDGNAAIVRAVVFLARSFGMAVNVEGIETEMQLERIVSEGVDEVQGFYFSKPIPASDFEVLLKSNVTMPFDVSFGGNSRPH</sequence>